<dbReference type="InParanoid" id="A0A0D0E474"/>
<sequence>MLALPFGIFEHDILPKEEGLTKLNVGSVPFAAMVRSETGEKVEGSDKGNSRARMQRNENENEKEGKEIVVLVPYSVGLGWSWTFCNIRSPL</sequence>
<dbReference type="OrthoDB" id="9975579at2759"/>
<accession>A0A0D0E474</accession>
<gene>
    <name evidence="2" type="ORF">PAXRUDRAFT_830394</name>
</gene>
<reference evidence="3" key="2">
    <citation type="submission" date="2015-01" db="EMBL/GenBank/DDBJ databases">
        <title>Evolutionary Origins and Diversification of the Mycorrhizal Mutualists.</title>
        <authorList>
            <consortium name="DOE Joint Genome Institute"/>
            <consortium name="Mycorrhizal Genomics Consortium"/>
            <person name="Kohler A."/>
            <person name="Kuo A."/>
            <person name="Nagy L.G."/>
            <person name="Floudas D."/>
            <person name="Copeland A."/>
            <person name="Barry K.W."/>
            <person name="Cichocki N."/>
            <person name="Veneault-Fourrey C."/>
            <person name="LaButti K."/>
            <person name="Lindquist E.A."/>
            <person name="Lipzen A."/>
            <person name="Lundell T."/>
            <person name="Morin E."/>
            <person name="Murat C."/>
            <person name="Riley R."/>
            <person name="Ohm R."/>
            <person name="Sun H."/>
            <person name="Tunlid A."/>
            <person name="Henrissat B."/>
            <person name="Grigoriev I.V."/>
            <person name="Hibbett D.S."/>
            <person name="Martin F."/>
        </authorList>
    </citation>
    <scope>NUCLEOTIDE SEQUENCE [LARGE SCALE GENOMIC DNA]</scope>
    <source>
        <strain evidence="3">Ve08.2h10</strain>
    </source>
</reference>
<dbReference type="AlphaFoldDB" id="A0A0D0E474"/>
<keyword evidence="3" id="KW-1185">Reference proteome</keyword>
<name>A0A0D0E474_9AGAM</name>
<proteinExistence type="predicted"/>
<evidence type="ECO:0000313" key="2">
    <source>
        <dbReference type="EMBL" id="KIK91975.1"/>
    </source>
</evidence>
<dbReference type="HOGENOM" id="CLU_2432935_0_0_1"/>
<protein>
    <submittedName>
        <fullName evidence="2">Uncharacterized protein</fullName>
    </submittedName>
</protein>
<dbReference type="Proteomes" id="UP000054538">
    <property type="component" value="Unassembled WGS sequence"/>
</dbReference>
<organism evidence="2 3">
    <name type="scientific">Paxillus rubicundulus Ve08.2h10</name>
    <dbReference type="NCBI Taxonomy" id="930991"/>
    <lineage>
        <taxon>Eukaryota</taxon>
        <taxon>Fungi</taxon>
        <taxon>Dikarya</taxon>
        <taxon>Basidiomycota</taxon>
        <taxon>Agaricomycotina</taxon>
        <taxon>Agaricomycetes</taxon>
        <taxon>Agaricomycetidae</taxon>
        <taxon>Boletales</taxon>
        <taxon>Paxilineae</taxon>
        <taxon>Paxillaceae</taxon>
        <taxon>Paxillus</taxon>
    </lineage>
</organism>
<feature type="non-terminal residue" evidence="2">
    <location>
        <position position="1"/>
    </location>
</feature>
<evidence type="ECO:0000313" key="3">
    <source>
        <dbReference type="Proteomes" id="UP000054538"/>
    </source>
</evidence>
<reference evidence="2 3" key="1">
    <citation type="submission" date="2014-04" db="EMBL/GenBank/DDBJ databases">
        <authorList>
            <consortium name="DOE Joint Genome Institute"/>
            <person name="Kuo A."/>
            <person name="Kohler A."/>
            <person name="Jargeat P."/>
            <person name="Nagy L.G."/>
            <person name="Floudas D."/>
            <person name="Copeland A."/>
            <person name="Barry K.W."/>
            <person name="Cichocki N."/>
            <person name="Veneault-Fourrey C."/>
            <person name="LaButti K."/>
            <person name="Lindquist E.A."/>
            <person name="Lipzen A."/>
            <person name="Lundell T."/>
            <person name="Morin E."/>
            <person name="Murat C."/>
            <person name="Sun H."/>
            <person name="Tunlid A."/>
            <person name="Henrissat B."/>
            <person name="Grigoriev I.V."/>
            <person name="Hibbett D.S."/>
            <person name="Martin F."/>
            <person name="Nordberg H.P."/>
            <person name="Cantor M.N."/>
            <person name="Hua S.X."/>
        </authorList>
    </citation>
    <scope>NUCLEOTIDE SEQUENCE [LARGE SCALE GENOMIC DNA]</scope>
    <source>
        <strain evidence="2 3">Ve08.2h10</strain>
    </source>
</reference>
<feature type="region of interest" description="Disordered" evidence="1">
    <location>
        <begin position="37"/>
        <end position="63"/>
    </location>
</feature>
<evidence type="ECO:0000256" key="1">
    <source>
        <dbReference type="SAM" id="MobiDB-lite"/>
    </source>
</evidence>
<dbReference type="EMBL" id="KN825328">
    <property type="protein sequence ID" value="KIK91975.1"/>
    <property type="molecule type" value="Genomic_DNA"/>
</dbReference>